<reference evidence="2" key="1">
    <citation type="journal article" date="2020" name="BMC Genomics">
        <title>Correction to: Identification and distribution of gene clusters required for synthesis of sphingolipid metabolism inhibitors in diverse species of the filamentous fungus Fusarium.</title>
        <authorList>
            <person name="Kim H.S."/>
            <person name="Lohmar J.M."/>
            <person name="Busman M."/>
            <person name="Brown D.W."/>
            <person name="Naumann T.A."/>
            <person name="Divon H.H."/>
            <person name="Lysoe E."/>
            <person name="Uhlig S."/>
            <person name="Proctor R.H."/>
        </authorList>
    </citation>
    <scope>NUCLEOTIDE SEQUENCE</scope>
    <source>
        <strain evidence="2">NRRL 22465</strain>
    </source>
</reference>
<dbReference type="PANTHER" id="PTHR37544">
    <property type="entry name" value="SPRAY-RELATED"/>
    <property type="match status" value="1"/>
</dbReference>
<dbReference type="PANTHER" id="PTHR37544:SF3">
    <property type="entry name" value="SPRAY"/>
    <property type="match status" value="1"/>
</dbReference>
<evidence type="ECO:0000313" key="3">
    <source>
        <dbReference type="Proteomes" id="UP000635477"/>
    </source>
</evidence>
<dbReference type="AlphaFoldDB" id="A0A8H4UQL1"/>
<keyword evidence="1" id="KW-1133">Transmembrane helix</keyword>
<name>A0A8H4UQL1_9HYPO</name>
<keyword evidence="3" id="KW-1185">Reference proteome</keyword>
<protein>
    <submittedName>
        <fullName evidence="2">Uncharacterized protein</fullName>
    </submittedName>
</protein>
<dbReference type="Pfam" id="PF11915">
    <property type="entry name" value="DUF3433"/>
    <property type="match status" value="1"/>
</dbReference>
<keyword evidence="1" id="KW-0472">Membrane</keyword>
<feature type="transmembrane region" description="Helical" evidence="1">
    <location>
        <begin position="98"/>
        <end position="118"/>
    </location>
</feature>
<dbReference type="Proteomes" id="UP000635477">
    <property type="component" value="Unassembled WGS sequence"/>
</dbReference>
<sequence>MFKERRSSSSETRGTCGCLPGSRPCSTYGWLSEALRWPSLLAFSILDIALASAIIALSIISAKHDGFVTVLSQNITSTGSIGLAGADPIDFNISLDLGVLWTSLPSFVFALFGAYWAWISGAISERQPYVDLRKEHGASAKTTVLLDYGAVPVLWRWWGAFRKSHLTVGSTTLLSVLLTYGVAPFAARLFVPQVVVVPAALPITFNTTFDENSINATLDWRPVLDTVAATLLYQGNNIPWTDHEHAFRPFSTKSRAVVGGHMGANTTAYAAYLNCKLVDDYTITADSKTVEVGGDDRGCSFKQSFDVVSTQKVYFKTTVEMDCSAQAYYSRLVFTAAKYSSSAENNLDEISVISCATGYRQTAGTLRVSSSIDAPVIQSFVETGQPDTSRPKLWRVFEQSILGPVSFNPQAEWSTSDMGSLILYHAQRSQPSSPLASDTLMDAISDVFTAIYLNAVAIYGFTSLSVPESGTGESFNPTTRLFVVSWVAYIIIAFLFIVLCSAVLVFVQVQKSPSILSEDPEGLLSMAAILENSELLQIASEIRQEMGPDGDGAIRKRGEARSDVKDRKWGAIRSPETDNWVINSIQDN</sequence>
<feature type="transmembrane region" description="Helical" evidence="1">
    <location>
        <begin position="40"/>
        <end position="62"/>
    </location>
</feature>
<keyword evidence="1" id="KW-0812">Transmembrane</keyword>
<evidence type="ECO:0000256" key="1">
    <source>
        <dbReference type="SAM" id="Phobius"/>
    </source>
</evidence>
<proteinExistence type="predicted"/>
<comment type="caution">
    <text evidence="2">The sequence shown here is derived from an EMBL/GenBank/DDBJ whole genome shotgun (WGS) entry which is preliminary data.</text>
</comment>
<reference evidence="2" key="2">
    <citation type="submission" date="2020-05" db="EMBL/GenBank/DDBJ databases">
        <authorList>
            <person name="Kim H.-S."/>
            <person name="Proctor R.H."/>
            <person name="Brown D.W."/>
        </authorList>
    </citation>
    <scope>NUCLEOTIDE SEQUENCE</scope>
    <source>
        <strain evidence="2">NRRL 22465</strain>
    </source>
</reference>
<gene>
    <name evidence="2" type="ORF">FZEAL_2514</name>
</gene>
<dbReference type="InterPro" id="IPR021840">
    <property type="entry name" value="DUF3433"/>
</dbReference>
<dbReference type="EMBL" id="JABEYC010000153">
    <property type="protein sequence ID" value="KAF4981712.1"/>
    <property type="molecule type" value="Genomic_DNA"/>
</dbReference>
<feature type="transmembrane region" description="Helical" evidence="1">
    <location>
        <begin position="486"/>
        <end position="507"/>
    </location>
</feature>
<dbReference type="OrthoDB" id="3522351at2759"/>
<organism evidence="2 3">
    <name type="scientific">Fusarium zealandicum</name>
    <dbReference type="NCBI Taxonomy" id="1053134"/>
    <lineage>
        <taxon>Eukaryota</taxon>
        <taxon>Fungi</taxon>
        <taxon>Dikarya</taxon>
        <taxon>Ascomycota</taxon>
        <taxon>Pezizomycotina</taxon>
        <taxon>Sordariomycetes</taxon>
        <taxon>Hypocreomycetidae</taxon>
        <taxon>Hypocreales</taxon>
        <taxon>Nectriaceae</taxon>
        <taxon>Fusarium</taxon>
        <taxon>Fusarium staphyleae species complex</taxon>
    </lineage>
</organism>
<accession>A0A8H4UQL1</accession>
<evidence type="ECO:0000313" key="2">
    <source>
        <dbReference type="EMBL" id="KAF4981712.1"/>
    </source>
</evidence>